<reference evidence="1" key="2">
    <citation type="submission" date="2020-11" db="EMBL/GenBank/DDBJ databases">
        <authorList>
            <person name="McCartney M.A."/>
            <person name="Auch B."/>
            <person name="Kono T."/>
            <person name="Mallez S."/>
            <person name="Becker A."/>
            <person name="Gohl D.M."/>
            <person name="Silverstein K.A.T."/>
            <person name="Koren S."/>
            <person name="Bechman K.B."/>
            <person name="Herman A."/>
            <person name="Abrahante J.E."/>
            <person name="Garbe J."/>
        </authorList>
    </citation>
    <scope>NUCLEOTIDE SEQUENCE</scope>
    <source>
        <strain evidence="1">Duluth1</strain>
        <tissue evidence="1">Whole animal</tissue>
    </source>
</reference>
<protein>
    <submittedName>
        <fullName evidence="1">Uncharacterized protein</fullName>
    </submittedName>
</protein>
<proteinExistence type="predicted"/>
<accession>A0A9D4L9M2</accession>
<comment type="caution">
    <text evidence="1">The sequence shown here is derived from an EMBL/GenBank/DDBJ whole genome shotgun (WGS) entry which is preliminary data.</text>
</comment>
<keyword evidence="2" id="KW-1185">Reference proteome</keyword>
<reference evidence="1" key="1">
    <citation type="journal article" date="2019" name="bioRxiv">
        <title>The Genome of the Zebra Mussel, Dreissena polymorpha: A Resource for Invasive Species Research.</title>
        <authorList>
            <person name="McCartney M.A."/>
            <person name="Auch B."/>
            <person name="Kono T."/>
            <person name="Mallez S."/>
            <person name="Zhang Y."/>
            <person name="Obille A."/>
            <person name="Becker A."/>
            <person name="Abrahante J.E."/>
            <person name="Garbe J."/>
            <person name="Badalamenti J.P."/>
            <person name="Herman A."/>
            <person name="Mangelson H."/>
            <person name="Liachko I."/>
            <person name="Sullivan S."/>
            <person name="Sone E.D."/>
            <person name="Koren S."/>
            <person name="Silverstein K.A.T."/>
            <person name="Beckman K.B."/>
            <person name="Gohl D.M."/>
        </authorList>
    </citation>
    <scope>NUCLEOTIDE SEQUENCE</scope>
    <source>
        <strain evidence="1">Duluth1</strain>
        <tissue evidence="1">Whole animal</tissue>
    </source>
</reference>
<evidence type="ECO:0000313" key="1">
    <source>
        <dbReference type="EMBL" id="KAH3853839.1"/>
    </source>
</evidence>
<organism evidence="1 2">
    <name type="scientific">Dreissena polymorpha</name>
    <name type="common">Zebra mussel</name>
    <name type="synonym">Mytilus polymorpha</name>
    <dbReference type="NCBI Taxonomy" id="45954"/>
    <lineage>
        <taxon>Eukaryota</taxon>
        <taxon>Metazoa</taxon>
        <taxon>Spiralia</taxon>
        <taxon>Lophotrochozoa</taxon>
        <taxon>Mollusca</taxon>
        <taxon>Bivalvia</taxon>
        <taxon>Autobranchia</taxon>
        <taxon>Heteroconchia</taxon>
        <taxon>Euheterodonta</taxon>
        <taxon>Imparidentia</taxon>
        <taxon>Neoheterodontei</taxon>
        <taxon>Myida</taxon>
        <taxon>Dreissenoidea</taxon>
        <taxon>Dreissenidae</taxon>
        <taxon>Dreissena</taxon>
    </lineage>
</organism>
<gene>
    <name evidence="1" type="ORF">DPMN_096374</name>
</gene>
<sequence>MFNRSPRSVRLEDSLTNPSQHVTYAYTERFYQCDCPSKDELTSLTQLISENYYGNYGYSDYKQITGAVRCSQSIPCSEEHTGLTWHGSQLQWSKKVQMHMECTCWC</sequence>
<evidence type="ECO:0000313" key="2">
    <source>
        <dbReference type="Proteomes" id="UP000828390"/>
    </source>
</evidence>
<name>A0A9D4L9M2_DREPO</name>
<dbReference type="Proteomes" id="UP000828390">
    <property type="component" value="Unassembled WGS sequence"/>
</dbReference>
<dbReference type="AlphaFoldDB" id="A0A9D4L9M2"/>
<dbReference type="EMBL" id="JAIWYP010000003">
    <property type="protein sequence ID" value="KAH3853839.1"/>
    <property type="molecule type" value="Genomic_DNA"/>
</dbReference>